<organism evidence="2 3">
    <name type="scientific">Planoprotostelium fungivorum</name>
    <dbReference type="NCBI Taxonomy" id="1890364"/>
    <lineage>
        <taxon>Eukaryota</taxon>
        <taxon>Amoebozoa</taxon>
        <taxon>Evosea</taxon>
        <taxon>Variosea</taxon>
        <taxon>Cavosteliida</taxon>
        <taxon>Cavosteliaceae</taxon>
        <taxon>Planoprotostelium</taxon>
    </lineage>
</organism>
<feature type="region of interest" description="Disordered" evidence="1">
    <location>
        <begin position="104"/>
        <end position="132"/>
    </location>
</feature>
<keyword evidence="3" id="KW-1185">Reference proteome</keyword>
<gene>
    <name evidence="2" type="ORF">PROFUN_05076</name>
</gene>
<evidence type="ECO:0000313" key="2">
    <source>
        <dbReference type="EMBL" id="PRP86859.1"/>
    </source>
</evidence>
<proteinExistence type="predicted"/>
<dbReference type="Proteomes" id="UP000241769">
    <property type="component" value="Unassembled WGS sequence"/>
</dbReference>
<dbReference type="AlphaFoldDB" id="A0A2P6NSB7"/>
<dbReference type="InParanoid" id="A0A2P6NSB7"/>
<name>A0A2P6NSB7_9EUKA</name>
<evidence type="ECO:0000256" key="1">
    <source>
        <dbReference type="SAM" id="MobiDB-lite"/>
    </source>
</evidence>
<comment type="caution">
    <text evidence="2">The sequence shown here is derived from an EMBL/GenBank/DDBJ whole genome shotgun (WGS) entry which is preliminary data.</text>
</comment>
<sequence length="272" mass="31593">MQQELQRKRKEDAHNRAELRWLSNTLENKQEAEQRQTIQSEAQLKAILRQQQMEEKKQDTREAKLFIKDYHQIIREQRAKDIEMLKSIRTKERSQDHLVKHYEHQISLSTDSPRSMSSSSRNTSPPSPSVARTISFADSHTTWEEAGSESPTNGTSELAGPSEIANRLDIEFRIAIHSVRQAQSIETLKEAENTFLLATLTVEEKEEQERHRFIEQAQNEVEIRRLQKIFGIERAQSRKKTMSCHKQLKSTIVNKMKALHVIDGTIIEDIQG</sequence>
<evidence type="ECO:0000313" key="3">
    <source>
        <dbReference type="Proteomes" id="UP000241769"/>
    </source>
</evidence>
<accession>A0A2P6NSB7</accession>
<feature type="region of interest" description="Disordered" evidence="1">
    <location>
        <begin position="141"/>
        <end position="160"/>
    </location>
</feature>
<reference evidence="2 3" key="1">
    <citation type="journal article" date="2018" name="Genome Biol. Evol.">
        <title>Multiple Roots of Fruiting Body Formation in Amoebozoa.</title>
        <authorList>
            <person name="Hillmann F."/>
            <person name="Forbes G."/>
            <person name="Novohradska S."/>
            <person name="Ferling I."/>
            <person name="Riege K."/>
            <person name="Groth M."/>
            <person name="Westermann M."/>
            <person name="Marz M."/>
            <person name="Spaller T."/>
            <person name="Winckler T."/>
            <person name="Schaap P."/>
            <person name="Glockner G."/>
        </authorList>
    </citation>
    <scope>NUCLEOTIDE SEQUENCE [LARGE SCALE GENOMIC DNA]</scope>
    <source>
        <strain evidence="2 3">Jena</strain>
    </source>
</reference>
<protein>
    <submittedName>
        <fullName evidence="2">Uncharacterized protein</fullName>
    </submittedName>
</protein>
<dbReference type="EMBL" id="MDYQ01000026">
    <property type="protein sequence ID" value="PRP86859.1"/>
    <property type="molecule type" value="Genomic_DNA"/>
</dbReference>
<feature type="compositionally biased region" description="Low complexity" evidence="1">
    <location>
        <begin position="107"/>
        <end position="124"/>
    </location>
</feature>